<evidence type="ECO:0000313" key="10">
    <source>
        <dbReference type="EMBL" id="QND75367.1"/>
    </source>
</evidence>
<dbReference type="AlphaFoldDB" id="A0A7G6U8N5"/>
<accession>A0A7G6U8N5</accession>
<dbReference type="KEGG" id="trb:HB776_09485"/>
<protein>
    <submittedName>
        <fullName evidence="10">Branched-chain amino acid ABC transporter permease</fullName>
    </submittedName>
</protein>
<evidence type="ECO:0000256" key="7">
    <source>
        <dbReference type="ARBA" id="ARBA00023136"/>
    </source>
</evidence>
<evidence type="ECO:0000256" key="8">
    <source>
        <dbReference type="ARBA" id="ARBA00037998"/>
    </source>
</evidence>
<evidence type="ECO:0000256" key="4">
    <source>
        <dbReference type="ARBA" id="ARBA00022692"/>
    </source>
</evidence>
<dbReference type="InterPro" id="IPR001851">
    <property type="entry name" value="ABC_transp_permease"/>
</dbReference>
<comment type="subcellular location">
    <subcellularLocation>
        <location evidence="1">Cell membrane</location>
        <topology evidence="1">Multi-pass membrane protein</topology>
    </subcellularLocation>
</comment>
<dbReference type="GO" id="GO:0005886">
    <property type="term" value="C:plasma membrane"/>
    <property type="evidence" value="ECO:0007669"/>
    <property type="project" value="UniProtKB-SubCell"/>
</dbReference>
<organism evidence="10 11">
    <name type="scientific">Tardiphaga robiniae</name>
    <dbReference type="NCBI Taxonomy" id="943830"/>
    <lineage>
        <taxon>Bacteria</taxon>
        <taxon>Pseudomonadati</taxon>
        <taxon>Pseudomonadota</taxon>
        <taxon>Alphaproteobacteria</taxon>
        <taxon>Hyphomicrobiales</taxon>
        <taxon>Nitrobacteraceae</taxon>
        <taxon>Tardiphaga</taxon>
    </lineage>
</organism>
<feature type="transmembrane region" description="Helical" evidence="9">
    <location>
        <begin position="208"/>
        <end position="232"/>
    </location>
</feature>
<dbReference type="GO" id="GO:0006865">
    <property type="term" value="P:amino acid transport"/>
    <property type="evidence" value="ECO:0007669"/>
    <property type="project" value="UniProtKB-KW"/>
</dbReference>
<dbReference type="Proteomes" id="UP000515291">
    <property type="component" value="Chromosome"/>
</dbReference>
<gene>
    <name evidence="10" type="ORF">HB776_09485</name>
</gene>
<evidence type="ECO:0000313" key="11">
    <source>
        <dbReference type="Proteomes" id="UP000515291"/>
    </source>
</evidence>
<keyword evidence="6 9" id="KW-1133">Transmembrane helix</keyword>
<dbReference type="PANTHER" id="PTHR11795">
    <property type="entry name" value="BRANCHED-CHAIN AMINO ACID TRANSPORT SYSTEM PERMEASE PROTEIN LIVH"/>
    <property type="match status" value="1"/>
</dbReference>
<comment type="similarity">
    <text evidence="8">Belongs to the binding-protein-dependent transport system permease family. LivHM subfamily.</text>
</comment>
<evidence type="ECO:0000256" key="2">
    <source>
        <dbReference type="ARBA" id="ARBA00022448"/>
    </source>
</evidence>
<evidence type="ECO:0000256" key="1">
    <source>
        <dbReference type="ARBA" id="ARBA00004651"/>
    </source>
</evidence>
<feature type="transmembrane region" description="Helical" evidence="9">
    <location>
        <begin position="239"/>
        <end position="260"/>
    </location>
</feature>
<evidence type="ECO:0000256" key="3">
    <source>
        <dbReference type="ARBA" id="ARBA00022475"/>
    </source>
</evidence>
<evidence type="ECO:0000256" key="5">
    <source>
        <dbReference type="ARBA" id="ARBA00022970"/>
    </source>
</evidence>
<sequence>MLYMLVALGFTLVFGVMRIVNFAHGEFLMLGAYALFLFNRELGLPFALALPLAALVVGVIGVIAERLIFKRYADDELGGMIVSLALAISLQGAVVAFFGVDELAVDRPVSGALRVGGILVPKDQLLASGVALVLVLAVYLLLQRTSFGLAMRAVAQDRAVARLQGIKPHRIYPIVFGLSCALAGAAGALIAPLYTIEPFMGEAPLMKAFIVVVLGGLGSVPGAMLAAGLLGFVEAVISVAAGSTAATLVQFGAVLLLLLVRPAGLMGRA</sequence>
<reference evidence="11" key="1">
    <citation type="journal article" date="2020" name="Mol. Plant Microbe">
        <title>Rhizobial microsymbionts of the narrowly endemic Oxytropis species growing in Kamchatka are characterized by significant genetic diversity and possess a set of genes that are associated with T3SS and T6SS secretion systems and can affect the development of symbiosis.</title>
        <authorList>
            <person name="Safronova V."/>
            <person name="Guro P."/>
            <person name="Sazanova A."/>
            <person name="Kuznetsova I."/>
            <person name="Belimov A."/>
            <person name="Yakubov V."/>
            <person name="Chirak E."/>
            <person name="Afonin A."/>
            <person name="Gogolev Y."/>
            <person name="Andronov E."/>
            <person name="Tikhonovich I."/>
        </authorList>
    </citation>
    <scope>NUCLEOTIDE SEQUENCE [LARGE SCALE GENOMIC DNA]</scope>
    <source>
        <strain evidence="11">581</strain>
    </source>
</reference>
<dbReference type="EMBL" id="CP050292">
    <property type="protein sequence ID" value="QND75367.1"/>
    <property type="molecule type" value="Genomic_DNA"/>
</dbReference>
<feature type="transmembrane region" description="Helical" evidence="9">
    <location>
        <begin position="44"/>
        <end position="65"/>
    </location>
</feature>
<keyword evidence="4 9" id="KW-0812">Transmembrane</keyword>
<dbReference type="CDD" id="cd06582">
    <property type="entry name" value="TM_PBP1_LivH_like"/>
    <property type="match status" value="1"/>
</dbReference>
<dbReference type="GO" id="GO:0022857">
    <property type="term" value="F:transmembrane transporter activity"/>
    <property type="evidence" value="ECO:0007669"/>
    <property type="project" value="InterPro"/>
</dbReference>
<feature type="transmembrane region" description="Helical" evidence="9">
    <location>
        <begin position="77"/>
        <end position="100"/>
    </location>
</feature>
<feature type="transmembrane region" description="Helical" evidence="9">
    <location>
        <begin position="171"/>
        <end position="196"/>
    </location>
</feature>
<dbReference type="InterPro" id="IPR052157">
    <property type="entry name" value="BCAA_transport_permease"/>
</dbReference>
<dbReference type="PANTHER" id="PTHR11795:SF445">
    <property type="entry name" value="AMINO ACID ABC TRANSPORTER PERMEASE PROTEIN"/>
    <property type="match status" value="1"/>
</dbReference>
<keyword evidence="5" id="KW-0029">Amino-acid transport</keyword>
<keyword evidence="3" id="KW-1003">Cell membrane</keyword>
<evidence type="ECO:0000256" key="6">
    <source>
        <dbReference type="ARBA" id="ARBA00022989"/>
    </source>
</evidence>
<name>A0A7G6U8N5_9BRAD</name>
<keyword evidence="2" id="KW-0813">Transport</keyword>
<feature type="transmembrane region" description="Helical" evidence="9">
    <location>
        <begin position="125"/>
        <end position="142"/>
    </location>
</feature>
<proteinExistence type="inferred from homology"/>
<keyword evidence="7 9" id="KW-0472">Membrane</keyword>
<dbReference type="Pfam" id="PF02653">
    <property type="entry name" value="BPD_transp_2"/>
    <property type="match status" value="1"/>
</dbReference>
<evidence type="ECO:0000256" key="9">
    <source>
        <dbReference type="SAM" id="Phobius"/>
    </source>
</evidence>